<protein>
    <submittedName>
        <fullName evidence="2">Rod binding protein</fullName>
    </submittedName>
</protein>
<comment type="caution">
    <text evidence="2">The sequence shown here is derived from an EMBL/GenBank/DDBJ whole genome shotgun (WGS) entry which is preliminary data.</text>
</comment>
<organism evidence="2 3">
    <name type="scientific">Litoreibacter ponti</name>
    <dbReference type="NCBI Taxonomy" id="1510457"/>
    <lineage>
        <taxon>Bacteria</taxon>
        <taxon>Pseudomonadati</taxon>
        <taxon>Pseudomonadota</taxon>
        <taxon>Alphaproteobacteria</taxon>
        <taxon>Rhodobacterales</taxon>
        <taxon>Roseobacteraceae</taxon>
        <taxon>Litoreibacter</taxon>
    </lineage>
</organism>
<dbReference type="Proteomes" id="UP000243978">
    <property type="component" value="Unassembled WGS sequence"/>
</dbReference>
<sequence>MSGSLPTAVDQKVLARLDAAKGLEAAFIAEMLKSIAPDTSSQAFGGGIGEEQFQSFLFENQARAMVDRGGIGLAEQFVRSMERMP</sequence>
<evidence type="ECO:0000259" key="1">
    <source>
        <dbReference type="Pfam" id="PF10135"/>
    </source>
</evidence>
<proteinExistence type="predicted"/>
<name>A0A2T6BNG6_9RHOB</name>
<gene>
    <name evidence="2" type="ORF">C8N43_2254</name>
</gene>
<keyword evidence="3" id="KW-1185">Reference proteome</keyword>
<dbReference type="InterPro" id="IPR019301">
    <property type="entry name" value="Flagellar_prot_FlgJ_N"/>
</dbReference>
<feature type="domain" description="Flagellar protein FlgJ N-terminal" evidence="1">
    <location>
        <begin position="31"/>
        <end position="79"/>
    </location>
</feature>
<dbReference type="AlphaFoldDB" id="A0A2T6BNG6"/>
<evidence type="ECO:0000313" key="2">
    <source>
        <dbReference type="EMBL" id="PTX57584.1"/>
    </source>
</evidence>
<dbReference type="Pfam" id="PF10135">
    <property type="entry name" value="Rod-binding"/>
    <property type="match status" value="1"/>
</dbReference>
<dbReference type="EMBL" id="QBKS01000001">
    <property type="protein sequence ID" value="PTX57584.1"/>
    <property type="molecule type" value="Genomic_DNA"/>
</dbReference>
<reference evidence="2 3" key="1">
    <citation type="submission" date="2018-04" db="EMBL/GenBank/DDBJ databases">
        <title>Genomic Encyclopedia of Archaeal and Bacterial Type Strains, Phase II (KMG-II): from individual species to whole genera.</title>
        <authorList>
            <person name="Goeker M."/>
        </authorList>
    </citation>
    <scope>NUCLEOTIDE SEQUENCE [LARGE SCALE GENOMIC DNA]</scope>
    <source>
        <strain evidence="2 3">DSM 100977</strain>
    </source>
</reference>
<accession>A0A2T6BNG6</accession>
<evidence type="ECO:0000313" key="3">
    <source>
        <dbReference type="Proteomes" id="UP000243978"/>
    </source>
</evidence>